<organism evidence="2 3">
    <name type="scientific">Gordonia neofelifaecis NRRL B-59395</name>
    <dbReference type="NCBI Taxonomy" id="644548"/>
    <lineage>
        <taxon>Bacteria</taxon>
        <taxon>Bacillati</taxon>
        <taxon>Actinomycetota</taxon>
        <taxon>Actinomycetes</taxon>
        <taxon>Mycobacteriales</taxon>
        <taxon>Gordoniaceae</taxon>
        <taxon>Gordonia</taxon>
    </lineage>
</organism>
<dbReference type="AlphaFoldDB" id="F1YLM3"/>
<gene>
    <name evidence="2" type="ORF">SCNU_14074</name>
</gene>
<comment type="caution">
    <text evidence="2">The sequence shown here is derived from an EMBL/GenBank/DDBJ whole genome shotgun (WGS) entry which is preliminary data.</text>
</comment>
<sequence>MTGRSGMRAGPVGIANTDRFGTHPSIRRLRDGLTVGDVPSAT</sequence>
<dbReference type="RefSeq" id="WP_009680015.1">
    <property type="nucleotide sequence ID" value="NZ_AEUD01000012.1"/>
</dbReference>
<reference evidence="2 3" key="1">
    <citation type="journal article" date="2011" name="J. Bacteriol.">
        <title>Draft Genome Sequence of Gordonia neofelifaecis NRRL B-59395, a Cholesterol-Degrading Actinomycete.</title>
        <authorList>
            <person name="Ge F."/>
            <person name="Li W."/>
            <person name="Chen G."/>
            <person name="Liu Y."/>
            <person name="Zhang G."/>
            <person name="Yong B."/>
            <person name="Wang Q."/>
            <person name="Wang N."/>
            <person name="Huang Z."/>
            <person name="Li W."/>
            <person name="Wang J."/>
            <person name="Wu C."/>
            <person name="Xie Q."/>
            <person name="Liu G."/>
        </authorList>
    </citation>
    <scope>NUCLEOTIDE SEQUENCE [LARGE SCALE GENOMIC DNA]</scope>
    <source>
        <strain evidence="2 3">NRRL B-59395</strain>
    </source>
</reference>
<dbReference type="EMBL" id="AEUD01000012">
    <property type="protein sequence ID" value="EGD54417.1"/>
    <property type="molecule type" value="Genomic_DNA"/>
</dbReference>
<keyword evidence="3" id="KW-1185">Reference proteome</keyword>
<protein>
    <submittedName>
        <fullName evidence="2">Uncharacterized protein</fullName>
    </submittedName>
</protein>
<name>F1YLM3_9ACTN</name>
<accession>F1YLM3</accession>
<dbReference type="Proteomes" id="UP000035065">
    <property type="component" value="Unassembled WGS sequence"/>
</dbReference>
<proteinExistence type="predicted"/>
<evidence type="ECO:0000256" key="1">
    <source>
        <dbReference type="SAM" id="MobiDB-lite"/>
    </source>
</evidence>
<evidence type="ECO:0000313" key="2">
    <source>
        <dbReference type="EMBL" id="EGD54417.1"/>
    </source>
</evidence>
<evidence type="ECO:0000313" key="3">
    <source>
        <dbReference type="Proteomes" id="UP000035065"/>
    </source>
</evidence>
<feature type="region of interest" description="Disordered" evidence="1">
    <location>
        <begin position="1"/>
        <end position="42"/>
    </location>
</feature>